<dbReference type="KEGG" id="euz:DVS28_a1394"/>
<evidence type="ECO:0000313" key="1">
    <source>
        <dbReference type="EMBL" id="AXV06093.1"/>
    </source>
</evidence>
<dbReference type="AlphaFoldDB" id="A0A346XV46"/>
<dbReference type="OrthoDB" id="9847065at2"/>
<organism evidence="1 2">
    <name type="scientific">Euzebya pacifica</name>
    <dbReference type="NCBI Taxonomy" id="1608957"/>
    <lineage>
        <taxon>Bacteria</taxon>
        <taxon>Bacillati</taxon>
        <taxon>Actinomycetota</taxon>
        <taxon>Nitriliruptoria</taxon>
        <taxon>Euzebyales</taxon>
    </lineage>
</organism>
<name>A0A346XV46_9ACTN</name>
<evidence type="ECO:0000313" key="2">
    <source>
        <dbReference type="Proteomes" id="UP000264006"/>
    </source>
</evidence>
<proteinExistence type="predicted"/>
<accession>A0A346XV46</accession>
<protein>
    <submittedName>
        <fullName evidence="1">Uncharacterized protein</fullName>
    </submittedName>
</protein>
<dbReference type="RefSeq" id="WP_108664449.1">
    <property type="nucleotide sequence ID" value="NZ_CAXIBR010000126.1"/>
</dbReference>
<dbReference type="Proteomes" id="UP000264006">
    <property type="component" value="Chromosome"/>
</dbReference>
<sequence>MKNPHALANTLTAYALIAENSHIDDAVDQLVERIGWDAAFLTLASMEEPKAAMGLYSLVCGLFIADAQ</sequence>
<keyword evidence="2" id="KW-1185">Reference proteome</keyword>
<reference evidence="1 2" key="1">
    <citation type="submission" date="2018-09" db="EMBL/GenBank/DDBJ databases">
        <title>Complete genome sequence of Euzebya sp. DY32-46 isolated from seawater of Pacific Ocean.</title>
        <authorList>
            <person name="Xu L."/>
            <person name="Wu Y.-H."/>
            <person name="Xu X.-W."/>
        </authorList>
    </citation>
    <scope>NUCLEOTIDE SEQUENCE [LARGE SCALE GENOMIC DNA]</scope>
    <source>
        <strain evidence="1 2">DY32-46</strain>
    </source>
</reference>
<dbReference type="EMBL" id="CP031165">
    <property type="protein sequence ID" value="AXV06093.1"/>
    <property type="molecule type" value="Genomic_DNA"/>
</dbReference>
<gene>
    <name evidence="1" type="ORF">DVS28_a1394</name>
</gene>